<dbReference type="GO" id="GO:0005524">
    <property type="term" value="F:ATP binding"/>
    <property type="evidence" value="ECO:0007669"/>
    <property type="project" value="UniProtKB-KW"/>
</dbReference>
<dbReference type="RefSeq" id="WP_171197856.1">
    <property type="nucleotide sequence ID" value="NZ_JABEND010000001.1"/>
</dbReference>
<dbReference type="GO" id="GO:0016779">
    <property type="term" value="F:nucleotidyltransferase activity"/>
    <property type="evidence" value="ECO:0007669"/>
    <property type="project" value="UniProtKB-KW"/>
</dbReference>
<dbReference type="Pfam" id="PF00581">
    <property type="entry name" value="Rhodanese"/>
    <property type="match status" value="1"/>
</dbReference>
<dbReference type="CDD" id="cd00158">
    <property type="entry name" value="RHOD"/>
    <property type="match status" value="1"/>
</dbReference>
<dbReference type="SUPFAM" id="SSF69572">
    <property type="entry name" value="Activating enzymes of the ubiquitin-like proteins"/>
    <property type="match status" value="1"/>
</dbReference>
<dbReference type="SMART" id="SM00450">
    <property type="entry name" value="RHOD"/>
    <property type="match status" value="1"/>
</dbReference>
<dbReference type="AlphaFoldDB" id="A0A849A4W4"/>
<protein>
    <submittedName>
        <fullName evidence="5">Adenylyltransferase/sulfurtransferase MoeZ</fullName>
    </submittedName>
</protein>
<dbReference type="InterPro" id="IPR045886">
    <property type="entry name" value="ThiF/MoeB/HesA"/>
</dbReference>
<keyword evidence="5" id="KW-0548">Nucleotidyltransferase</keyword>
<feature type="domain" description="Rhodanese" evidence="4">
    <location>
        <begin position="291"/>
        <end position="386"/>
    </location>
</feature>
<dbReference type="PROSITE" id="PS50206">
    <property type="entry name" value="RHODANESE_3"/>
    <property type="match status" value="1"/>
</dbReference>
<dbReference type="GO" id="GO:0008641">
    <property type="term" value="F:ubiquitin-like modifier activating enzyme activity"/>
    <property type="evidence" value="ECO:0007669"/>
    <property type="project" value="InterPro"/>
</dbReference>
<dbReference type="Gene3D" id="3.40.50.720">
    <property type="entry name" value="NAD(P)-binding Rossmann-like Domain"/>
    <property type="match status" value="1"/>
</dbReference>
<evidence type="ECO:0000259" key="4">
    <source>
        <dbReference type="PROSITE" id="PS50206"/>
    </source>
</evidence>
<dbReference type="PANTHER" id="PTHR10953:SF102">
    <property type="entry name" value="ADENYLYLTRANSFERASE AND SULFURTRANSFERASE MOCS3"/>
    <property type="match status" value="1"/>
</dbReference>
<evidence type="ECO:0000256" key="3">
    <source>
        <dbReference type="ARBA" id="ARBA00022840"/>
    </source>
</evidence>
<organism evidence="5 6">
    <name type="scientific">Nakamurella aerolata</name>
    <dbReference type="NCBI Taxonomy" id="1656892"/>
    <lineage>
        <taxon>Bacteria</taxon>
        <taxon>Bacillati</taxon>
        <taxon>Actinomycetota</taxon>
        <taxon>Actinomycetes</taxon>
        <taxon>Nakamurellales</taxon>
        <taxon>Nakamurellaceae</taxon>
        <taxon>Nakamurella</taxon>
    </lineage>
</organism>
<keyword evidence="2" id="KW-0547">Nucleotide-binding</keyword>
<evidence type="ECO:0000256" key="2">
    <source>
        <dbReference type="ARBA" id="ARBA00022741"/>
    </source>
</evidence>
<evidence type="ECO:0000313" key="5">
    <source>
        <dbReference type="EMBL" id="NNG34168.1"/>
    </source>
</evidence>
<dbReference type="InterPro" id="IPR001307">
    <property type="entry name" value="Thiosulphate_STrfase_CS"/>
</dbReference>
<dbReference type="InterPro" id="IPR035985">
    <property type="entry name" value="Ubiquitin-activating_enz"/>
</dbReference>
<dbReference type="PROSITE" id="PS00380">
    <property type="entry name" value="RHODANESE_1"/>
    <property type="match status" value="1"/>
</dbReference>
<evidence type="ECO:0000313" key="6">
    <source>
        <dbReference type="Proteomes" id="UP000562984"/>
    </source>
</evidence>
<dbReference type="EMBL" id="JABEND010000001">
    <property type="protein sequence ID" value="NNG34168.1"/>
    <property type="molecule type" value="Genomic_DNA"/>
</dbReference>
<dbReference type="Proteomes" id="UP000562984">
    <property type="component" value="Unassembled WGS sequence"/>
</dbReference>
<dbReference type="FunFam" id="3.40.50.720:FF:000033">
    <property type="entry name" value="Adenylyltransferase and sulfurtransferase MOCS3"/>
    <property type="match status" value="1"/>
</dbReference>
<dbReference type="Gene3D" id="3.40.250.10">
    <property type="entry name" value="Rhodanese-like domain"/>
    <property type="match status" value="1"/>
</dbReference>
<dbReference type="GO" id="GO:0005829">
    <property type="term" value="C:cytosol"/>
    <property type="evidence" value="ECO:0007669"/>
    <property type="project" value="TreeGrafter"/>
</dbReference>
<sequence length="389" mass="40401">MSLPPLVDLPDGAELDEAERTRYARHLSLAEFGPEAQLRLRTARVLVVGAGGLGAPVLAYLAAAGIGTIGIVDPDRVEVSNLQRQVLFGDGDIGRAKVEAAAAAIQRTNPSVTVRAHPVLVDATNALELIGDYHLVIDGTDNFAARYLLNDACTLADRPYVWGSILGMQGQLSVAWASRGPQLRDLYPEPPAPGAVPSCADAGVLGALCGTVGSLLATEAVKLICGIGEPLLGRVVIYDALEASVRTVRVQRDPAGAPIRSLAAHLTAQDGPVPAAAQEVSPDELLRLLGGTDRPTLIDVREPQEYDAGHIPGARLLPLAQLLADPDAATAADPGGDRAQPNTVQVIVYCRSGQRSATAARALAAVGGPPVRQLRGGMLAWRGAVDTGS</sequence>
<evidence type="ECO:0000256" key="1">
    <source>
        <dbReference type="ARBA" id="ARBA00022679"/>
    </source>
</evidence>
<keyword evidence="3" id="KW-0067">ATP-binding</keyword>
<comment type="caution">
    <text evidence="5">The sequence shown here is derived from an EMBL/GenBank/DDBJ whole genome shotgun (WGS) entry which is preliminary data.</text>
</comment>
<gene>
    <name evidence="5" type="ORF">HKD39_00235</name>
</gene>
<reference evidence="5 6" key="1">
    <citation type="submission" date="2020-05" db="EMBL/GenBank/DDBJ databases">
        <title>Nakamurella sp. DB0629 isolated from air conditioner.</title>
        <authorList>
            <person name="Kim D.H."/>
            <person name="Kim D.-U."/>
        </authorList>
    </citation>
    <scope>NUCLEOTIDE SEQUENCE [LARGE SCALE GENOMIC DNA]</scope>
    <source>
        <strain evidence="5 6">DB0629</strain>
    </source>
</reference>
<dbReference type="GO" id="GO:0008146">
    <property type="term" value="F:sulfotransferase activity"/>
    <property type="evidence" value="ECO:0007669"/>
    <property type="project" value="TreeGrafter"/>
</dbReference>
<dbReference type="InterPro" id="IPR000594">
    <property type="entry name" value="ThiF_NAD_FAD-bd"/>
</dbReference>
<name>A0A849A4W4_9ACTN</name>
<dbReference type="InterPro" id="IPR001763">
    <property type="entry name" value="Rhodanese-like_dom"/>
</dbReference>
<keyword evidence="1 5" id="KW-0808">Transferase</keyword>
<dbReference type="PANTHER" id="PTHR10953">
    <property type="entry name" value="UBIQUITIN-ACTIVATING ENZYME E1"/>
    <property type="match status" value="1"/>
</dbReference>
<proteinExistence type="predicted"/>
<dbReference type="CDD" id="cd00757">
    <property type="entry name" value="ThiF_MoeB_HesA_family"/>
    <property type="match status" value="1"/>
</dbReference>
<dbReference type="GO" id="GO:0004792">
    <property type="term" value="F:thiosulfate-cyanide sulfurtransferase activity"/>
    <property type="evidence" value="ECO:0007669"/>
    <property type="project" value="InterPro"/>
</dbReference>
<accession>A0A849A4W4</accession>
<dbReference type="InterPro" id="IPR036873">
    <property type="entry name" value="Rhodanese-like_dom_sf"/>
</dbReference>
<keyword evidence="6" id="KW-1185">Reference proteome</keyword>
<dbReference type="Pfam" id="PF00899">
    <property type="entry name" value="ThiF"/>
    <property type="match status" value="1"/>
</dbReference>